<evidence type="ECO:0000256" key="2">
    <source>
        <dbReference type="ARBA" id="ARBA00022747"/>
    </source>
</evidence>
<dbReference type="Pfam" id="PF01420">
    <property type="entry name" value="Methylase_S"/>
    <property type="match status" value="2"/>
</dbReference>
<comment type="similarity">
    <text evidence="1">Belongs to the type-I restriction system S methylase family.</text>
</comment>
<dbReference type="RefSeq" id="WP_259806621.1">
    <property type="nucleotide sequence ID" value="NZ_CP080776.1"/>
</dbReference>
<sequence length="406" mass="45694">MNEPFLSLPIAKGIPEKRARFLFRVRSEKSHPDDEQLAATQSHGVLSQKRYMEMTGNKVVAALAGTDNFNHVEQDDFVISLRTFEGGIERATESGCISPAYTVLAPLRGVEPGFFHYLLKSKVFISHLQTTVTGIRDGKSVKFENFANIVLPHPGLETQRRIADFLDRETARIDLLIEKKQRLVALLGDRYERHRENLLLVENQDSQKRSMRWLIRVGSGNFLSNEEMSAEQSSDRPVPVVGGNGTMAYTAKSNSKANTLVVGRVGALCGNVHFFEEPSWVTDNALIVRLTSKDILPRYAFELLKSAKLNDKANKSAQPLITGETVKKVRIELPEHEEQQRRIDRLNQLSRRFAKTTRSILISIDRLKEYRSALITAAVTGQIDVASHRSGATQRRLDALQEEMDA</sequence>
<proteinExistence type="inferred from homology"/>
<name>A0A9Q9LW30_9RHOB</name>
<dbReference type="GO" id="GO:0009307">
    <property type="term" value="P:DNA restriction-modification system"/>
    <property type="evidence" value="ECO:0007669"/>
    <property type="project" value="UniProtKB-KW"/>
</dbReference>
<evidence type="ECO:0000256" key="1">
    <source>
        <dbReference type="ARBA" id="ARBA00010923"/>
    </source>
</evidence>
<dbReference type="InterPro" id="IPR051212">
    <property type="entry name" value="Type-I_RE_S_subunit"/>
</dbReference>
<dbReference type="EMBL" id="CP080776">
    <property type="protein sequence ID" value="UWP96511.1"/>
    <property type="molecule type" value="Genomic_DNA"/>
</dbReference>
<evidence type="ECO:0000259" key="4">
    <source>
        <dbReference type="Pfam" id="PF01420"/>
    </source>
</evidence>
<accession>A0A9Q9LW30</accession>
<feature type="domain" description="Type I restriction modification DNA specificity" evidence="4">
    <location>
        <begin position="245"/>
        <end position="359"/>
    </location>
</feature>
<dbReference type="GO" id="GO:0003677">
    <property type="term" value="F:DNA binding"/>
    <property type="evidence" value="ECO:0007669"/>
    <property type="project" value="UniProtKB-KW"/>
</dbReference>
<keyword evidence="5" id="KW-0255">Endonuclease</keyword>
<dbReference type="REBASE" id="654315">
    <property type="entry name" value="S.AcrS056ORF5925P"/>
</dbReference>
<organism evidence="5 6">
    <name type="scientific">Aliiroseovarius crassostreae</name>
    <dbReference type="NCBI Taxonomy" id="154981"/>
    <lineage>
        <taxon>Bacteria</taxon>
        <taxon>Pseudomonadati</taxon>
        <taxon>Pseudomonadota</taxon>
        <taxon>Alphaproteobacteria</taxon>
        <taxon>Rhodobacterales</taxon>
        <taxon>Paracoccaceae</taxon>
        <taxon>Aliiroseovarius</taxon>
    </lineage>
</organism>
<keyword evidence="3" id="KW-0238">DNA-binding</keyword>
<dbReference type="GO" id="GO:0016787">
    <property type="term" value="F:hydrolase activity"/>
    <property type="evidence" value="ECO:0007669"/>
    <property type="project" value="UniProtKB-KW"/>
</dbReference>
<dbReference type="AlphaFoldDB" id="A0A9Q9LW30"/>
<keyword evidence="2" id="KW-0680">Restriction system</keyword>
<dbReference type="InterPro" id="IPR000055">
    <property type="entry name" value="Restrct_endonuc_typeI_TRD"/>
</dbReference>
<dbReference type="Gene3D" id="3.90.220.20">
    <property type="entry name" value="DNA methylase specificity domains"/>
    <property type="match status" value="2"/>
</dbReference>
<dbReference type="InterPro" id="IPR044946">
    <property type="entry name" value="Restrct_endonuc_typeI_TRD_sf"/>
</dbReference>
<dbReference type="CDD" id="cd17266">
    <property type="entry name" value="RMtype1_S_Sau1132ORF3780P-TRD2-CR2_like"/>
    <property type="match status" value="1"/>
</dbReference>
<dbReference type="Proteomes" id="UP001057991">
    <property type="component" value="Chromosome"/>
</dbReference>
<evidence type="ECO:0000313" key="5">
    <source>
        <dbReference type="EMBL" id="UWP96511.1"/>
    </source>
</evidence>
<protein>
    <submittedName>
        <fullName evidence="5">Restriction endonuclease subunit S</fullName>
        <ecNumber evidence="5">3.1.21.-</ecNumber>
    </submittedName>
</protein>
<evidence type="ECO:0000313" key="6">
    <source>
        <dbReference type="Proteomes" id="UP001057991"/>
    </source>
</evidence>
<feature type="domain" description="Type I restriction modification DNA specificity" evidence="4">
    <location>
        <begin position="59"/>
        <end position="183"/>
    </location>
</feature>
<keyword evidence="5" id="KW-0540">Nuclease</keyword>
<reference evidence="5" key="1">
    <citation type="submission" date="2021-08" db="EMBL/GenBank/DDBJ databases">
        <authorList>
            <person name="Nwanade C."/>
            <person name="Wang M."/>
            <person name="Masoudi A."/>
            <person name="Yu Z."/>
            <person name="Liu J."/>
        </authorList>
    </citation>
    <scope>NUCLEOTIDE SEQUENCE</scope>
    <source>
        <strain evidence="5">S056</strain>
    </source>
</reference>
<dbReference type="GO" id="GO:0004519">
    <property type="term" value="F:endonuclease activity"/>
    <property type="evidence" value="ECO:0007669"/>
    <property type="project" value="UniProtKB-KW"/>
</dbReference>
<dbReference type="PANTHER" id="PTHR43140:SF1">
    <property type="entry name" value="TYPE I RESTRICTION ENZYME ECOKI SPECIFICITY SUBUNIT"/>
    <property type="match status" value="1"/>
</dbReference>
<gene>
    <name evidence="5" type="ORF">K3X48_05920</name>
</gene>
<dbReference type="PANTHER" id="PTHR43140">
    <property type="entry name" value="TYPE-1 RESTRICTION ENZYME ECOKI SPECIFICITY PROTEIN"/>
    <property type="match status" value="1"/>
</dbReference>
<dbReference type="SUPFAM" id="SSF116734">
    <property type="entry name" value="DNA methylase specificity domain"/>
    <property type="match status" value="2"/>
</dbReference>
<dbReference type="EC" id="3.1.21.-" evidence="5"/>
<evidence type="ECO:0000256" key="3">
    <source>
        <dbReference type="ARBA" id="ARBA00023125"/>
    </source>
</evidence>
<keyword evidence="5" id="KW-0378">Hydrolase</keyword>